<dbReference type="Proteomes" id="UP000321750">
    <property type="component" value="Unassembled WGS sequence"/>
</dbReference>
<dbReference type="EMBL" id="BJZV01000007">
    <property type="protein sequence ID" value="GEP09870.1"/>
    <property type="molecule type" value="Genomic_DNA"/>
</dbReference>
<protein>
    <submittedName>
        <fullName evidence="1">Uncharacterized protein</fullName>
    </submittedName>
</protein>
<name>A0A512JIT6_9HYPH</name>
<dbReference type="AlphaFoldDB" id="A0A512JIT6"/>
<keyword evidence="2" id="KW-1185">Reference proteome</keyword>
<dbReference type="RefSeq" id="WP_147046163.1">
    <property type="nucleotide sequence ID" value="NZ_BJZV01000007.1"/>
</dbReference>
<reference evidence="1 2" key="1">
    <citation type="submission" date="2019-07" db="EMBL/GenBank/DDBJ databases">
        <title>Whole genome shotgun sequence of Methylobacterium gnaphalii NBRC 107716.</title>
        <authorList>
            <person name="Hosoyama A."/>
            <person name="Uohara A."/>
            <person name="Ohji S."/>
            <person name="Ichikawa N."/>
        </authorList>
    </citation>
    <scope>NUCLEOTIDE SEQUENCE [LARGE SCALE GENOMIC DNA]</scope>
    <source>
        <strain evidence="1 2">NBRC 107716</strain>
    </source>
</reference>
<comment type="caution">
    <text evidence="1">The sequence shown here is derived from an EMBL/GenBank/DDBJ whole genome shotgun (WGS) entry which is preliminary data.</text>
</comment>
<accession>A0A512JIT6</accession>
<proteinExistence type="predicted"/>
<evidence type="ECO:0000313" key="1">
    <source>
        <dbReference type="EMBL" id="GEP09870.1"/>
    </source>
</evidence>
<organism evidence="1 2">
    <name type="scientific">Methylobacterium gnaphalii</name>
    <dbReference type="NCBI Taxonomy" id="1010610"/>
    <lineage>
        <taxon>Bacteria</taxon>
        <taxon>Pseudomonadati</taxon>
        <taxon>Pseudomonadota</taxon>
        <taxon>Alphaproteobacteria</taxon>
        <taxon>Hyphomicrobiales</taxon>
        <taxon>Methylobacteriaceae</taxon>
        <taxon>Methylobacterium</taxon>
    </lineage>
</organism>
<gene>
    <name evidence="1" type="ORF">MGN01_17150</name>
</gene>
<evidence type="ECO:0000313" key="2">
    <source>
        <dbReference type="Proteomes" id="UP000321750"/>
    </source>
</evidence>
<sequence length="106" mass="11549">MSAERAIANMLGQVTPEAAADMLHKHGVGLLNIATETGMVEVLNHVLREHRIRLARAPEDFKAVRSELARLIVGDVRGQPHPPHFASVSAQSRALAEKLSLTRKGE</sequence>